<keyword evidence="1" id="KW-0808">Transferase</keyword>
<name>A0A058ZLQ9_9RHOB</name>
<dbReference type="EMBL" id="AQQY01000005">
    <property type="protein sequence ID" value="KCV82145.1"/>
    <property type="molecule type" value="Genomic_DNA"/>
</dbReference>
<dbReference type="PANTHER" id="PTHR42700">
    <property type="entry name" value="SULFATE ADENYLYLTRANSFERASE"/>
    <property type="match status" value="1"/>
</dbReference>
<dbReference type="GO" id="GO:0010134">
    <property type="term" value="P:sulfate assimilation via adenylyl sulfate reduction"/>
    <property type="evidence" value="ECO:0007669"/>
    <property type="project" value="TreeGrafter"/>
</dbReference>
<dbReference type="SUPFAM" id="SSF52540">
    <property type="entry name" value="P-loop containing nucleoside triphosphate hydrolases"/>
    <property type="match status" value="1"/>
</dbReference>
<dbReference type="STRING" id="1461693.ATO10_09878"/>
<protein>
    <submittedName>
        <fullName evidence="3">Adenylylsulfate kinase</fullName>
    </submittedName>
</protein>
<comment type="caution">
    <text evidence="3">The sequence shown here is derived from an EMBL/GenBank/DDBJ whole genome shotgun (WGS) entry which is preliminary data.</text>
</comment>
<dbReference type="InterPro" id="IPR059117">
    <property type="entry name" value="APS_kinase_dom"/>
</dbReference>
<evidence type="ECO:0000313" key="3">
    <source>
        <dbReference type="EMBL" id="KCV82145.1"/>
    </source>
</evidence>
<reference evidence="3 4" key="1">
    <citation type="submission" date="2013-04" db="EMBL/GenBank/DDBJ databases">
        <title>Shimia sp. 22II-S11-Z10 Genome Sequencing.</title>
        <authorList>
            <person name="Lai Q."/>
            <person name="Li G."/>
            <person name="Shao Z."/>
        </authorList>
    </citation>
    <scope>NUCLEOTIDE SEQUENCE [LARGE SCALE GENOMIC DNA]</scope>
    <source>
        <strain evidence="4">22II-S11-Z10</strain>
    </source>
</reference>
<dbReference type="GO" id="GO:0005737">
    <property type="term" value="C:cytoplasm"/>
    <property type="evidence" value="ECO:0007669"/>
    <property type="project" value="TreeGrafter"/>
</dbReference>
<keyword evidence="4" id="KW-1185">Reference proteome</keyword>
<keyword evidence="3" id="KW-0418">Kinase</keyword>
<dbReference type="InterPro" id="IPR050512">
    <property type="entry name" value="Sulf_AdTrans/APS_kinase"/>
</dbReference>
<dbReference type="PATRIC" id="fig|1461693.3.peg.2002"/>
<dbReference type="Proteomes" id="UP000024836">
    <property type="component" value="Unassembled WGS sequence"/>
</dbReference>
<evidence type="ECO:0000313" key="4">
    <source>
        <dbReference type="Proteomes" id="UP000024836"/>
    </source>
</evidence>
<dbReference type="GO" id="GO:0005524">
    <property type="term" value="F:ATP binding"/>
    <property type="evidence" value="ECO:0007669"/>
    <property type="project" value="InterPro"/>
</dbReference>
<dbReference type="GO" id="GO:0004020">
    <property type="term" value="F:adenylylsulfate kinase activity"/>
    <property type="evidence" value="ECO:0007669"/>
    <property type="project" value="UniProtKB-EC"/>
</dbReference>
<evidence type="ECO:0000259" key="2">
    <source>
        <dbReference type="Pfam" id="PF01583"/>
    </source>
</evidence>
<organism evidence="3 4">
    <name type="scientific">Actibacterium atlanticum</name>
    <dbReference type="NCBI Taxonomy" id="1461693"/>
    <lineage>
        <taxon>Bacteria</taxon>
        <taxon>Pseudomonadati</taxon>
        <taxon>Pseudomonadota</taxon>
        <taxon>Alphaproteobacteria</taxon>
        <taxon>Rhodobacterales</taxon>
        <taxon>Roseobacteraceae</taxon>
        <taxon>Actibacterium</taxon>
    </lineage>
</organism>
<accession>A0A058ZLQ9</accession>
<sequence length="185" mass="20151">MANPVIAPRAYTPGVIWLTGLSGAGKSTLSSALAQALGADGYGPVTLLDGEEVRRRLPHRYGHSLEDRAQVARHVIDLAEAELTAGNIVIVASISHQLWMRQTARTRLGRFLEVYLDCPAQTCAARDVKGHYARAYRGEEACFIGVTHDYECSEKPDLTLSTGTQSIASCQAELRARARDFLNNP</sequence>
<dbReference type="InterPro" id="IPR027417">
    <property type="entry name" value="P-loop_NTPase"/>
</dbReference>
<proteinExistence type="predicted"/>
<dbReference type="eggNOG" id="COG0529">
    <property type="taxonomic scope" value="Bacteria"/>
</dbReference>
<evidence type="ECO:0000256" key="1">
    <source>
        <dbReference type="ARBA" id="ARBA00022679"/>
    </source>
</evidence>
<dbReference type="AlphaFoldDB" id="A0A058ZLQ9"/>
<dbReference type="CDD" id="cd02027">
    <property type="entry name" value="APSK"/>
    <property type="match status" value="1"/>
</dbReference>
<dbReference type="Pfam" id="PF01583">
    <property type="entry name" value="APS_kinase"/>
    <property type="match status" value="1"/>
</dbReference>
<dbReference type="GO" id="GO:0004781">
    <property type="term" value="F:sulfate adenylyltransferase (ATP) activity"/>
    <property type="evidence" value="ECO:0007669"/>
    <property type="project" value="TreeGrafter"/>
</dbReference>
<dbReference type="PANTHER" id="PTHR42700:SF1">
    <property type="entry name" value="SULFATE ADENYLYLTRANSFERASE"/>
    <property type="match status" value="1"/>
</dbReference>
<dbReference type="GO" id="GO:0019379">
    <property type="term" value="P:sulfate assimilation, phosphoadenylyl sulfate reduction by phosphoadenylyl-sulfate reductase (thioredoxin)"/>
    <property type="evidence" value="ECO:0007669"/>
    <property type="project" value="TreeGrafter"/>
</dbReference>
<feature type="domain" description="APS kinase" evidence="2">
    <location>
        <begin position="14"/>
        <end position="160"/>
    </location>
</feature>
<gene>
    <name evidence="3" type="ORF">ATO10_09878</name>
</gene>
<dbReference type="OrthoDB" id="9804504at2"/>
<dbReference type="Gene3D" id="3.40.50.300">
    <property type="entry name" value="P-loop containing nucleotide triphosphate hydrolases"/>
    <property type="match status" value="1"/>
</dbReference>
<dbReference type="RefSeq" id="WP_051598069.1">
    <property type="nucleotide sequence ID" value="NZ_AQQY01000005.1"/>
</dbReference>